<keyword evidence="4 10" id="KW-0808">Transferase</keyword>
<evidence type="ECO:0000256" key="4">
    <source>
        <dbReference type="ARBA" id="ARBA00022679"/>
    </source>
</evidence>
<dbReference type="Proteomes" id="UP000595254">
    <property type="component" value="Chromosome"/>
</dbReference>
<keyword evidence="7 10" id="KW-0350">Heme biosynthesis</keyword>
<evidence type="ECO:0000256" key="5">
    <source>
        <dbReference type="ARBA" id="ARBA00022692"/>
    </source>
</evidence>
<dbReference type="RefSeq" id="WP_040375474.1">
    <property type="nucleotide sequence ID" value="NZ_CP068053.1"/>
</dbReference>
<comment type="similarity">
    <text evidence="10">Belongs to the UbiA prenyltransferase family. Protoheme IX farnesyltransferase subfamily.</text>
</comment>
<dbReference type="PANTHER" id="PTHR43448:SF2">
    <property type="entry name" value="PROTOHEME IX FARNESYLTRANSFERASE, MITOCHONDRIAL"/>
    <property type="match status" value="1"/>
</dbReference>
<evidence type="ECO:0000256" key="2">
    <source>
        <dbReference type="ARBA" id="ARBA00004919"/>
    </source>
</evidence>
<dbReference type="InterPro" id="IPR030470">
    <property type="entry name" value="UbiA_prenylTrfase_CS"/>
</dbReference>
<dbReference type="InterPro" id="IPR044878">
    <property type="entry name" value="UbiA_sf"/>
</dbReference>
<reference evidence="11 12" key="1">
    <citation type="submission" date="2021-01" db="EMBL/GenBank/DDBJ databases">
        <title>FDA dAtabase for Regulatory Grade micrObial Sequences (FDA-ARGOS): Supporting development and validation of Infectious Disease Dx tests.</title>
        <authorList>
            <person name="Nelson B."/>
            <person name="Plummer A."/>
            <person name="Tallon L."/>
            <person name="Sadzewicz L."/>
            <person name="Zhao X."/>
            <person name="Boylan J."/>
            <person name="Ott S."/>
            <person name="Bowen H."/>
            <person name="Vavikolanu K."/>
            <person name="Mehta A."/>
            <person name="Aluvathingal J."/>
            <person name="Nadendla S."/>
            <person name="Myers T."/>
            <person name="Yan Y."/>
            <person name="Sichtig H."/>
        </authorList>
    </citation>
    <scope>NUCLEOTIDE SEQUENCE [LARGE SCALE GENOMIC DNA]</scope>
    <source>
        <strain evidence="11 12">FDAARGOS_1161</strain>
    </source>
</reference>
<dbReference type="EMBL" id="CP068053">
    <property type="protein sequence ID" value="QQT01661.1"/>
    <property type="molecule type" value="Genomic_DNA"/>
</dbReference>
<evidence type="ECO:0000256" key="10">
    <source>
        <dbReference type="HAMAP-Rule" id="MF_00154"/>
    </source>
</evidence>
<dbReference type="Gene3D" id="1.10.357.140">
    <property type="entry name" value="UbiA prenyltransferase"/>
    <property type="match status" value="1"/>
</dbReference>
<dbReference type="HAMAP" id="MF_00154">
    <property type="entry name" value="CyoE_CtaB"/>
    <property type="match status" value="1"/>
</dbReference>
<dbReference type="GO" id="GO:0048034">
    <property type="term" value="P:heme O biosynthetic process"/>
    <property type="evidence" value="ECO:0007669"/>
    <property type="project" value="UniProtKB-UniRule"/>
</dbReference>
<evidence type="ECO:0000313" key="11">
    <source>
        <dbReference type="EMBL" id="QQT01661.1"/>
    </source>
</evidence>
<dbReference type="Pfam" id="PF01040">
    <property type="entry name" value="UbiA"/>
    <property type="match status" value="1"/>
</dbReference>
<comment type="subunit">
    <text evidence="10">Interacts with CtaA.</text>
</comment>
<dbReference type="KEGG" id="ppsr:I6J18_07315"/>
<dbReference type="FunFam" id="1.10.357.140:FF:000001">
    <property type="entry name" value="Protoheme IX farnesyltransferase"/>
    <property type="match status" value="1"/>
</dbReference>
<feature type="transmembrane region" description="Helical" evidence="10">
    <location>
        <begin position="259"/>
        <end position="279"/>
    </location>
</feature>
<organism evidence="11 12">
    <name type="scientific">Peribacillus psychrosaccharolyticus</name>
    <name type="common">Bacillus psychrosaccharolyticus</name>
    <dbReference type="NCBI Taxonomy" id="1407"/>
    <lineage>
        <taxon>Bacteria</taxon>
        <taxon>Bacillati</taxon>
        <taxon>Bacillota</taxon>
        <taxon>Bacilli</taxon>
        <taxon>Bacillales</taxon>
        <taxon>Bacillaceae</taxon>
        <taxon>Peribacillus</taxon>
    </lineage>
</organism>
<proteinExistence type="inferred from homology"/>
<evidence type="ECO:0000256" key="8">
    <source>
        <dbReference type="ARBA" id="ARBA00023136"/>
    </source>
</evidence>
<dbReference type="PANTHER" id="PTHR43448">
    <property type="entry name" value="PROTOHEME IX FARNESYLTRANSFERASE, MITOCHONDRIAL"/>
    <property type="match status" value="1"/>
</dbReference>
<dbReference type="InterPro" id="IPR000537">
    <property type="entry name" value="UbiA_prenyltransferase"/>
</dbReference>
<feature type="transmembrane region" description="Helical" evidence="10">
    <location>
        <begin position="190"/>
        <end position="211"/>
    </location>
</feature>
<feature type="transmembrane region" description="Helical" evidence="10">
    <location>
        <begin position="291"/>
        <end position="311"/>
    </location>
</feature>
<dbReference type="PROSITE" id="PS00943">
    <property type="entry name" value="UBIA"/>
    <property type="match status" value="1"/>
</dbReference>
<feature type="transmembrane region" description="Helical" evidence="10">
    <location>
        <begin position="70"/>
        <end position="91"/>
    </location>
</feature>
<evidence type="ECO:0000256" key="3">
    <source>
        <dbReference type="ARBA" id="ARBA00022475"/>
    </source>
</evidence>
<comment type="catalytic activity">
    <reaction evidence="9 10">
        <text>heme b + (2E,6E)-farnesyl diphosphate + H2O = Fe(II)-heme o + diphosphate</text>
        <dbReference type="Rhea" id="RHEA:28070"/>
        <dbReference type="ChEBI" id="CHEBI:15377"/>
        <dbReference type="ChEBI" id="CHEBI:33019"/>
        <dbReference type="ChEBI" id="CHEBI:60344"/>
        <dbReference type="ChEBI" id="CHEBI:60530"/>
        <dbReference type="ChEBI" id="CHEBI:175763"/>
        <dbReference type="EC" id="2.5.1.141"/>
    </reaction>
</comment>
<accession>A0A974S1K8</accession>
<keyword evidence="12" id="KW-1185">Reference proteome</keyword>
<dbReference type="GO" id="GO:0008495">
    <property type="term" value="F:protoheme IX farnesyltransferase activity"/>
    <property type="evidence" value="ECO:0007669"/>
    <property type="project" value="UniProtKB-UniRule"/>
</dbReference>
<keyword evidence="3 10" id="KW-1003">Cell membrane</keyword>
<protein>
    <recommendedName>
        <fullName evidence="10">Protoheme IX farnesyltransferase</fullName>
        <ecNumber evidence="10">2.5.1.141</ecNumber>
    </recommendedName>
    <alternativeName>
        <fullName evidence="10">Heme B farnesyltransferase</fullName>
    </alternativeName>
    <alternativeName>
        <fullName evidence="10">Heme O synthase</fullName>
    </alternativeName>
</protein>
<feature type="transmembrane region" description="Helical" evidence="10">
    <location>
        <begin position="112"/>
        <end position="134"/>
    </location>
</feature>
<feature type="transmembrane region" description="Helical" evidence="10">
    <location>
        <begin position="162"/>
        <end position="184"/>
    </location>
</feature>
<dbReference type="CDD" id="cd13957">
    <property type="entry name" value="PT_UbiA_Cox10"/>
    <property type="match status" value="1"/>
</dbReference>
<comment type="subcellular location">
    <subcellularLocation>
        <location evidence="1 10">Cell membrane</location>
        <topology evidence="1 10">Multi-pass membrane protein</topology>
    </subcellularLocation>
</comment>
<evidence type="ECO:0000256" key="9">
    <source>
        <dbReference type="ARBA" id="ARBA00047690"/>
    </source>
</evidence>
<evidence type="ECO:0000256" key="7">
    <source>
        <dbReference type="ARBA" id="ARBA00023133"/>
    </source>
</evidence>
<dbReference type="EC" id="2.5.1.141" evidence="10"/>
<comment type="pathway">
    <text evidence="2 10">Porphyrin-containing compound metabolism; heme O biosynthesis; heme O from protoheme: step 1/1.</text>
</comment>
<evidence type="ECO:0000256" key="6">
    <source>
        <dbReference type="ARBA" id="ARBA00022989"/>
    </source>
</evidence>
<keyword evidence="5 10" id="KW-0812">Transmembrane</keyword>
<gene>
    <name evidence="10" type="primary">ctaB</name>
    <name evidence="11" type="ORF">I6J18_07315</name>
</gene>
<keyword evidence="8 10" id="KW-0472">Membrane</keyword>
<evidence type="ECO:0000256" key="1">
    <source>
        <dbReference type="ARBA" id="ARBA00004651"/>
    </source>
</evidence>
<feature type="transmembrane region" description="Helical" evidence="10">
    <location>
        <begin position="140"/>
        <end position="157"/>
    </location>
</feature>
<dbReference type="NCBIfam" id="TIGR01473">
    <property type="entry name" value="cyoE_ctaB"/>
    <property type="match status" value="1"/>
</dbReference>
<comment type="miscellaneous">
    <text evidence="10">Carbon 2 of the heme B porphyrin ring is defined according to the Fischer nomenclature.</text>
</comment>
<comment type="function">
    <text evidence="10">Converts heme B (protoheme IX) to heme O by substitution of the vinyl group on carbon 2 of heme B porphyrin ring with a hydroxyethyl farnesyl side group.</text>
</comment>
<keyword evidence="6 10" id="KW-1133">Transmembrane helix</keyword>
<dbReference type="InterPro" id="IPR006369">
    <property type="entry name" value="Protohaem_IX_farnesylTrfase"/>
</dbReference>
<sequence length="312" mass="34715">MSNMRAVPEAALKDSKAPIESTTIETTAWKDFLALIKVGIVNSNMITTFTGLWLALHFSGMHFLNNLDTMLFALAGSGLIMAGSCSFNNYYDRDIDPLMERTKNRPTVTGKVSPGKVLLLSIVLITVGIGFLALTNLTTAVIGLFGVIAYIGLYTMFAKRRFVSNTIVGSISGAVPPLIGWAAIDPQLGTLPWMLFLFMFLWQPPHFYALAMKRVEEYRAAGVPMLPVVKGFKRTKLSMNLWVAALIPLPFFMAELGYFYVILATALSIGWLILGIYGYKMKDDIKWARLMFVYSLNYMTILFVVMVIVTLI</sequence>
<dbReference type="GO" id="GO:0005886">
    <property type="term" value="C:plasma membrane"/>
    <property type="evidence" value="ECO:0007669"/>
    <property type="project" value="UniProtKB-SubCell"/>
</dbReference>
<name>A0A974S1K8_PERPY</name>
<dbReference type="AlphaFoldDB" id="A0A974S1K8"/>
<evidence type="ECO:0000313" key="12">
    <source>
        <dbReference type="Proteomes" id="UP000595254"/>
    </source>
</evidence>
<feature type="transmembrane region" description="Helical" evidence="10">
    <location>
        <begin position="237"/>
        <end position="253"/>
    </location>
</feature>